<reference evidence="2 3" key="1">
    <citation type="submission" date="2021-06" db="EMBL/GenBank/DDBJ databases">
        <title>Bacillus sp. RD4P76, an endophyte from a halophyte.</title>
        <authorList>
            <person name="Sun J.-Q."/>
        </authorList>
    </citation>
    <scope>NUCLEOTIDE SEQUENCE [LARGE SCALE GENOMIC DNA]</scope>
    <source>
        <strain evidence="2 3">CGMCC 1.15917</strain>
    </source>
</reference>
<dbReference type="RefSeq" id="WP_217064886.1">
    <property type="nucleotide sequence ID" value="NZ_JAHQCS010000056.1"/>
</dbReference>
<keyword evidence="1" id="KW-0812">Transmembrane</keyword>
<keyword evidence="3" id="KW-1185">Reference proteome</keyword>
<sequence length="116" mass="13484">MKKFIWFLLALIALFIILANLGPMVMLGFSVFLLYLIFKQFIKTESTVAKVLWVILGLFILGVAVSNIYAVIGIAALYFLYFIYKKWQSEKEVTFNKPESNDPFSNFEREWANLNK</sequence>
<keyword evidence="2" id="KW-0282">Flagellum</keyword>
<evidence type="ECO:0000313" key="2">
    <source>
        <dbReference type="EMBL" id="MBU9710999.1"/>
    </source>
</evidence>
<protein>
    <submittedName>
        <fullName evidence="2">Flagellar basal body rod protein</fullName>
    </submittedName>
</protein>
<accession>A0ABS6JBE6</accession>
<comment type="caution">
    <text evidence="2">The sequence shown here is derived from an EMBL/GenBank/DDBJ whole genome shotgun (WGS) entry which is preliminary data.</text>
</comment>
<name>A0ABS6JBE6_9BACI</name>
<keyword evidence="1" id="KW-1133">Transmembrane helix</keyword>
<feature type="transmembrane region" description="Helical" evidence="1">
    <location>
        <begin position="7"/>
        <end position="38"/>
    </location>
</feature>
<evidence type="ECO:0000313" key="3">
    <source>
        <dbReference type="Proteomes" id="UP000784880"/>
    </source>
</evidence>
<keyword evidence="2" id="KW-0966">Cell projection</keyword>
<dbReference type="EMBL" id="JAHQCS010000056">
    <property type="protein sequence ID" value="MBU9710999.1"/>
    <property type="molecule type" value="Genomic_DNA"/>
</dbReference>
<evidence type="ECO:0000256" key="1">
    <source>
        <dbReference type="SAM" id="Phobius"/>
    </source>
</evidence>
<organism evidence="2 3">
    <name type="scientific">Evansella tamaricis</name>
    <dbReference type="NCBI Taxonomy" id="2069301"/>
    <lineage>
        <taxon>Bacteria</taxon>
        <taxon>Bacillati</taxon>
        <taxon>Bacillota</taxon>
        <taxon>Bacilli</taxon>
        <taxon>Bacillales</taxon>
        <taxon>Bacillaceae</taxon>
        <taxon>Evansella</taxon>
    </lineage>
</organism>
<keyword evidence="1" id="KW-0472">Membrane</keyword>
<gene>
    <name evidence="2" type="ORF">KS419_04520</name>
</gene>
<feature type="transmembrane region" description="Helical" evidence="1">
    <location>
        <begin position="50"/>
        <end position="81"/>
    </location>
</feature>
<proteinExistence type="predicted"/>
<dbReference type="Proteomes" id="UP000784880">
    <property type="component" value="Unassembled WGS sequence"/>
</dbReference>
<keyword evidence="2" id="KW-0969">Cilium</keyword>